<dbReference type="Proteomes" id="UP001156870">
    <property type="component" value="Unassembled WGS sequence"/>
</dbReference>
<evidence type="ECO:0000256" key="1">
    <source>
        <dbReference type="SAM" id="MobiDB-lite"/>
    </source>
</evidence>
<comment type="caution">
    <text evidence="2">The sequence shown here is derived from an EMBL/GenBank/DDBJ whole genome shotgun (WGS) entry which is preliminary data.</text>
</comment>
<accession>A0AA37TBE7</accession>
<protein>
    <submittedName>
        <fullName evidence="2">Uncharacterized protein</fullName>
    </submittedName>
</protein>
<organism evidence="2 3">
    <name type="scientific">Marinibactrum halimedae</name>
    <dbReference type="NCBI Taxonomy" id="1444977"/>
    <lineage>
        <taxon>Bacteria</taxon>
        <taxon>Pseudomonadati</taxon>
        <taxon>Pseudomonadota</taxon>
        <taxon>Gammaproteobacteria</taxon>
        <taxon>Cellvibrionales</taxon>
        <taxon>Cellvibrionaceae</taxon>
        <taxon>Marinibactrum</taxon>
    </lineage>
</organism>
<reference evidence="2 3" key="1">
    <citation type="journal article" date="2014" name="Int. J. Syst. Evol. Microbiol.">
        <title>Complete genome sequence of Corynebacterium casei LMG S-19264T (=DSM 44701T), isolated from a smear-ripened cheese.</title>
        <authorList>
            <consortium name="US DOE Joint Genome Institute (JGI-PGF)"/>
            <person name="Walter F."/>
            <person name="Albersmeier A."/>
            <person name="Kalinowski J."/>
            <person name="Ruckert C."/>
        </authorList>
    </citation>
    <scope>NUCLEOTIDE SEQUENCE [LARGE SCALE GENOMIC DNA]</scope>
    <source>
        <strain evidence="2 3">NBRC 110095</strain>
    </source>
</reference>
<dbReference type="AlphaFoldDB" id="A0AA37TBE7"/>
<feature type="compositionally biased region" description="Low complexity" evidence="1">
    <location>
        <begin position="43"/>
        <end position="52"/>
    </location>
</feature>
<feature type="region of interest" description="Disordered" evidence="1">
    <location>
        <begin position="39"/>
        <end position="61"/>
    </location>
</feature>
<proteinExistence type="predicted"/>
<evidence type="ECO:0000313" key="3">
    <source>
        <dbReference type="Proteomes" id="UP001156870"/>
    </source>
</evidence>
<evidence type="ECO:0000313" key="2">
    <source>
        <dbReference type="EMBL" id="GLS27251.1"/>
    </source>
</evidence>
<dbReference type="RefSeq" id="WP_232593775.1">
    <property type="nucleotide sequence ID" value="NZ_BSPD01000073.1"/>
</dbReference>
<sequence length="813" mass="88509">MPITSNQTLSNRNTLSRSTFKKAILVSAMGVALSTVGCGGGSSSSNSDNDTSAQPNSSVETQVQLSGTAVKGLIVGGEVTVYPITNGEIDVNSPLGSGTTDTLGQFSNITLTDYSGGPVAVTLTPARNGSTLMKCDVSFGCENGIHFGDTYEMNDEAFTLQALLPSADESQPITLSALSTVASQLAKTEMNTNNDAAAVIHSANHSVADRFNIEGDVTRINIIDITNSDSVSLADDNSLRYSVLNSAIIEATLKDHSEPRLSLAQALNTFAEQYALNGGIADTGDSGVTYEDILSSNYLIDIMQNAAVADGVTTTLFELENNFTIDGLTAHNGSRTPIRGSFPITADNEFDTVKAMVQDIRDIANAALYTDSFEFTQEQTMTESFIDEDVSAGFDALGRVGQAIGHAHAYFADNEYSSIYFDDDTNLYVNKSTYYVNDDDTPYFNYTLNGYLYGEDQPTYVDITATDRNSQITVGVNGNTGLTSYESDIQASIAANVNVDLVVSGEVRIEDQLQISLAPESSLFMQFALNASAGLDELHSYDYTASDLDVLIRAFFDVDVTVEQLNRENGVTFTGRTHIGLDTAATADLNFNGTLIPSEHRYSNLYAYFYPTLTTGQLSIVLDGSLTNALGDELNTRFAIRTDSSNFRPRCSSRFYDNNIDYGNNRYWWRSYYTDTYPSPTLRYYNCPNENDYAFVDIATTLEFGAFINALNERFSVQVQATRTGVDTYESSVSLKNSSGMLMEIVYEGDDSSDIDNITIENENNVELSLFSVDEDRDVIQGRLTLNGTEYGSISDESGTLVIRYRDGSFESL</sequence>
<keyword evidence="3" id="KW-1185">Reference proteome</keyword>
<gene>
    <name evidence="2" type="ORF">GCM10007877_29700</name>
</gene>
<name>A0AA37TBE7_9GAMM</name>
<dbReference type="EMBL" id="BSPD01000073">
    <property type="protein sequence ID" value="GLS27251.1"/>
    <property type="molecule type" value="Genomic_DNA"/>
</dbReference>